<evidence type="ECO:0000313" key="7">
    <source>
        <dbReference type="EMBL" id="GFP19591.1"/>
    </source>
</evidence>
<feature type="binding site" evidence="5">
    <location>
        <begin position="209"/>
        <end position="211"/>
    </location>
    <ligand>
        <name>dihydroxyacetone phosphate</name>
        <dbReference type="ChEBI" id="CHEBI:57642"/>
    </ligand>
</feature>
<accession>A0A6V8NS82</accession>
<comment type="cofactor">
    <cofactor evidence="6">
        <name>Zn(2+)</name>
        <dbReference type="ChEBI" id="CHEBI:29105"/>
    </cofactor>
    <text evidence="6">Binds 2 Zn(2+) ions per subunit. One is catalytic and the other provides a structural contribution.</text>
</comment>
<feature type="binding site" evidence="6">
    <location>
        <position position="104"/>
    </location>
    <ligand>
        <name>Zn(2+)</name>
        <dbReference type="ChEBI" id="CHEBI:29105"/>
        <label>2</label>
    </ligand>
</feature>
<dbReference type="EMBL" id="BLRU01000104">
    <property type="protein sequence ID" value="GFP19591.1"/>
    <property type="molecule type" value="Genomic_DNA"/>
</dbReference>
<dbReference type="InterPro" id="IPR013785">
    <property type="entry name" value="Aldolase_TIM"/>
</dbReference>
<dbReference type="GO" id="GO:0030388">
    <property type="term" value="P:fructose 1,6-bisphosphate metabolic process"/>
    <property type="evidence" value="ECO:0007669"/>
    <property type="project" value="InterPro"/>
</dbReference>
<dbReference type="PIRSF" id="PIRSF001359">
    <property type="entry name" value="F_bP_aldolase_II"/>
    <property type="match status" value="1"/>
</dbReference>
<dbReference type="Proteomes" id="UP000585609">
    <property type="component" value="Unassembled WGS sequence"/>
</dbReference>
<dbReference type="NCBIfam" id="TIGR01859">
    <property type="entry name" value="fruc_bis_ald"/>
    <property type="match status" value="1"/>
</dbReference>
<dbReference type="CDD" id="cd00947">
    <property type="entry name" value="TBP_aldolase_IIB"/>
    <property type="match status" value="1"/>
</dbReference>
<dbReference type="GO" id="GO:0008270">
    <property type="term" value="F:zinc ion binding"/>
    <property type="evidence" value="ECO:0007669"/>
    <property type="project" value="InterPro"/>
</dbReference>
<evidence type="ECO:0000256" key="1">
    <source>
        <dbReference type="ARBA" id="ARBA00022723"/>
    </source>
</evidence>
<feature type="active site" description="Proton donor" evidence="4">
    <location>
        <position position="82"/>
    </location>
</feature>
<comment type="caution">
    <text evidence="8">The sequence shown here is derived from an EMBL/GenBank/DDBJ whole genome shotgun (WGS) entry which is preliminary data.</text>
</comment>
<feature type="binding site" evidence="6">
    <location>
        <position position="83"/>
    </location>
    <ligand>
        <name>Zn(2+)</name>
        <dbReference type="ChEBI" id="CHEBI:29105"/>
        <label>1</label>
        <note>catalytic</note>
    </ligand>
</feature>
<reference evidence="9 10" key="1">
    <citation type="journal article" date="2020" name="Front. Microbiol.">
        <title>Single-cell genomics of novel Actinobacteria with the Wood-Ljungdahl pathway discovered in a serpentinizing system.</title>
        <authorList>
            <person name="Merino N."/>
            <person name="Kawai M."/>
            <person name="Boyd E.S."/>
            <person name="Colman D.R."/>
            <person name="McGlynn S.E."/>
            <person name="Nealson K.H."/>
            <person name="Kurokawa K."/>
            <person name="Hongoh Y."/>
        </authorList>
    </citation>
    <scope>NUCLEOTIDE SEQUENCE [LARGE SCALE GENOMIC DNA]</scope>
    <source>
        <strain evidence="7 9">S03</strain>
        <strain evidence="8 10">S09_30</strain>
    </source>
</reference>
<name>A0A6V8NS82_9ACTN</name>
<evidence type="ECO:0000256" key="4">
    <source>
        <dbReference type="PIRSR" id="PIRSR001359-1"/>
    </source>
</evidence>
<evidence type="ECO:0000313" key="8">
    <source>
        <dbReference type="EMBL" id="GFP23219.1"/>
    </source>
</evidence>
<dbReference type="SUPFAM" id="SSF51569">
    <property type="entry name" value="Aldolase"/>
    <property type="match status" value="1"/>
</dbReference>
<dbReference type="InterPro" id="IPR050246">
    <property type="entry name" value="Class_II_FBP_aldolase"/>
</dbReference>
<evidence type="ECO:0000256" key="2">
    <source>
        <dbReference type="ARBA" id="ARBA00022833"/>
    </source>
</evidence>
<feature type="binding site" evidence="5">
    <location>
        <position position="181"/>
    </location>
    <ligand>
        <name>dihydroxyacetone phosphate</name>
        <dbReference type="ChEBI" id="CHEBI:57642"/>
    </ligand>
</feature>
<protein>
    <submittedName>
        <fullName evidence="8">Fructose-bisphosphate aldolase, class II</fullName>
    </submittedName>
</protein>
<evidence type="ECO:0000313" key="9">
    <source>
        <dbReference type="Proteomes" id="UP000574717"/>
    </source>
</evidence>
<dbReference type="NCBIfam" id="TIGR00167">
    <property type="entry name" value="cbbA"/>
    <property type="match status" value="1"/>
</dbReference>
<evidence type="ECO:0000313" key="10">
    <source>
        <dbReference type="Proteomes" id="UP000585609"/>
    </source>
</evidence>
<keyword evidence="2 6" id="KW-0862">Zinc</keyword>
<dbReference type="AlphaFoldDB" id="A0A6V8NS82"/>
<dbReference type="GO" id="GO:0006096">
    <property type="term" value="P:glycolytic process"/>
    <property type="evidence" value="ECO:0007669"/>
    <property type="project" value="InterPro"/>
</dbReference>
<dbReference type="Gene3D" id="3.20.20.70">
    <property type="entry name" value="Aldolase class I"/>
    <property type="match status" value="1"/>
</dbReference>
<organism evidence="8 10">
    <name type="scientific">Candidatus Hakubella thermalkaliphila</name>
    <dbReference type="NCBI Taxonomy" id="2754717"/>
    <lineage>
        <taxon>Bacteria</taxon>
        <taxon>Bacillati</taxon>
        <taxon>Actinomycetota</taxon>
        <taxon>Actinomycetota incertae sedis</taxon>
        <taxon>Candidatus Hakubellales</taxon>
        <taxon>Candidatus Hakubellaceae</taxon>
        <taxon>Candidatus Hakubella</taxon>
    </lineage>
</organism>
<feature type="binding site" evidence="6">
    <location>
        <position position="180"/>
    </location>
    <ligand>
        <name>Zn(2+)</name>
        <dbReference type="ChEBI" id="CHEBI:29105"/>
        <label>1</label>
        <note>catalytic</note>
    </ligand>
</feature>
<dbReference type="PANTHER" id="PTHR30304:SF0">
    <property type="entry name" value="D-TAGATOSE-1,6-BISPHOSPHATE ALDOLASE SUBUNIT GATY-RELATED"/>
    <property type="match status" value="1"/>
</dbReference>
<feature type="binding site" evidence="6">
    <location>
        <position position="208"/>
    </location>
    <ligand>
        <name>Zn(2+)</name>
        <dbReference type="ChEBI" id="CHEBI:29105"/>
        <label>1</label>
        <note>catalytic</note>
    </ligand>
</feature>
<evidence type="ECO:0000256" key="5">
    <source>
        <dbReference type="PIRSR" id="PIRSR001359-2"/>
    </source>
</evidence>
<dbReference type="RefSeq" id="WP_176236992.1">
    <property type="nucleotide sequence ID" value="NZ_BLRU01000104.1"/>
</dbReference>
<dbReference type="PANTHER" id="PTHR30304">
    <property type="entry name" value="D-TAGATOSE-1,6-BISPHOSPHATE ALDOLASE"/>
    <property type="match status" value="1"/>
</dbReference>
<dbReference type="NCBIfam" id="NF009497">
    <property type="entry name" value="PRK12857.1"/>
    <property type="match status" value="1"/>
</dbReference>
<feature type="binding site" evidence="5">
    <location>
        <begin position="230"/>
        <end position="233"/>
    </location>
    <ligand>
        <name>dihydroxyacetone phosphate</name>
        <dbReference type="ChEBI" id="CHEBI:57642"/>
    </ligand>
</feature>
<gene>
    <name evidence="7" type="ORF">HKBW3S03_01096</name>
    <name evidence="8" type="ORF">HKBW3S09_00686</name>
</gene>
<proteinExistence type="predicted"/>
<feature type="binding site" evidence="6">
    <location>
        <position position="134"/>
    </location>
    <ligand>
        <name>Zn(2+)</name>
        <dbReference type="ChEBI" id="CHEBI:29105"/>
        <label>2</label>
    </ligand>
</feature>
<evidence type="ECO:0000256" key="3">
    <source>
        <dbReference type="ARBA" id="ARBA00023239"/>
    </source>
</evidence>
<evidence type="ECO:0000256" key="6">
    <source>
        <dbReference type="PIRSR" id="PIRSR001359-3"/>
    </source>
</evidence>
<keyword evidence="3" id="KW-0456">Lyase</keyword>
<dbReference type="EMBL" id="BLRW01000069">
    <property type="protein sequence ID" value="GFP23219.1"/>
    <property type="molecule type" value="Genomic_DNA"/>
</dbReference>
<sequence length="284" mass="30675">MLFVPNKLLLEKAMAEGYAVGAFNTNNLETTRAIVRAARELDSPLILATSEGAINYAGINNLKTMAEIAAQESGLPISLHLDHGTSLEIVMRCIRHGWSSVMYDGSKLPFEENVANTRQVVELAHLVGVSVEGELGRLVGVEDNISVTEREAAMTDPDQAQEFVKRTGVDALAVAIGNAHGFYKGEPQLDFIRLEQIRARVEVPLVLHGASGIPDEGIRRAVKIGVDKINIDTEVRAAFQKAVASFLAENPQVIDPRKILGPAIKAMSEVVKSKIELFGSVGKA</sequence>
<dbReference type="GO" id="GO:0004332">
    <property type="term" value="F:fructose-bisphosphate aldolase activity"/>
    <property type="evidence" value="ECO:0007669"/>
    <property type="project" value="InterPro"/>
</dbReference>
<dbReference type="Proteomes" id="UP000574717">
    <property type="component" value="Unassembled WGS sequence"/>
</dbReference>
<dbReference type="InterPro" id="IPR000771">
    <property type="entry name" value="FBA_II"/>
</dbReference>
<keyword evidence="1 6" id="KW-0479">Metal-binding</keyword>
<dbReference type="Pfam" id="PF01116">
    <property type="entry name" value="F_bP_aldolase"/>
    <property type="match status" value="1"/>
</dbReference>
<dbReference type="InterPro" id="IPR011289">
    <property type="entry name" value="Fruc_bis_ald_class-2"/>
</dbReference>